<name>A0ABU1MBE9_9HYPH</name>
<accession>A0ABU1MBE9</accession>
<dbReference type="RefSeq" id="WP_310014110.1">
    <property type="nucleotide sequence ID" value="NZ_JAVDQT010000005.1"/>
</dbReference>
<gene>
    <name evidence="1" type="ORF">J2782_003118</name>
</gene>
<dbReference type="GO" id="GO:0003677">
    <property type="term" value="F:DNA binding"/>
    <property type="evidence" value="ECO:0007669"/>
    <property type="project" value="UniProtKB-KW"/>
</dbReference>
<protein>
    <submittedName>
        <fullName evidence="1">DNA-binding IscR family transcriptional regulator</fullName>
    </submittedName>
</protein>
<proteinExistence type="predicted"/>
<dbReference type="Proteomes" id="UP001184614">
    <property type="component" value="Unassembled WGS sequence"/>
</dbReference>
<keyword evidence="1" id="KW-0238">DNA-binding</keyword>
<comment type="caution">
    <text evidence="1">The sequence shown here is derived from an EMBL/GenBank/DDBJ whole genome shotgun (WGS) entry which is preliminary data.</text>
</comment>
<sequence length="78" mass="8705">MFTMKFARHFEFLIEILVLCARVAAYNAVTTYKVALVTSAKKNHAARIVMNLIRHGFLVDACVRSILLVRPVDLGEGA</sequence>
<reference evidence="1 2" key="1">
    <citation type="submission" date="2023-07" db="EMBL/GenBank/DDBJ databases">
        <title>Sorghum-associated microbial communities from plants grown in Nebraska, USA.</title>
        <authorList>
            <person name="Schachtman D."/>
        </authorList>
    </citation>
    <scope>NUCLEOTIDE SEQUENCE [LARGE SCALE GENOMIC DNA]</scope>
    <source>
        <strain evidence="1 2">DS1730</strain>
    </source>
</reference>
<organism evidence="1 2">
    <name type="scientific">Brucella pseudogrignonensis</name>
    <dbReference type="NCBI Taxonomy" id="419475"/>
    <lineage>
        <taxon>Bacteria</taxon>
        <taxon>Pseudomonadati</taxon>
        <taxon>Pseudomonadota</taxon>
        <taxon>Alphaproteobacteria</taxon>
        <taxon>Hyphomicrobiales</taxon>
        <taxon>Brucellaceae</taxon>
        <taxon>Brucella/Ochrobactrum group</taxon>
        <taxon>Brucella</taxon>
    </lineage>
</organism>
<evidence type="ECO:0000313" key="2">
    <source>
        <dbReference type="Proteomes" id="UP001184614"/>
    </source>
</evidence>
<dbReference type="EMBL" id="JAVDQT010000005">
    <property type="protein sequence ID" value="MDR6433372.1"/>
    <property type="molecule type" value="Genomic_DNA"/>
</dbReference>
<evidence type="ECO:0000313" key="1">
    <source>
        <dbReference type="EMBL" id="MDR6433372.1"/>
    </source>
</evidence>
<keyword evidence="2" id="KW-1185">Reference proteome</keyword>